<dbReference type="RefSeq" id="WP_211319904.1">
    <property type="nucleotide sequence ID" value="NZ_QUNI01000005.1"/>
</dbReference>
<keyword evidence="1" id="KW-0812">Transmembrane</keyword>
<comment type="caution">
    <text evidence="2">The sequence shown here is derived from an EMBL/GenBank/DDBJ whole genome shotgun (WGS) entry which is preliminary data.</text>
</comment>
<keyword evidence="1" id="KW-1133">Transmembrane helix</keyword>
<dbReference type="AlphaFoldDB" id="A0A3E0EL22"/>
<sequence length="68" mass="7842">MKNNPISNKEYIYLAYSYASISTFLLLTISRVTETLEKALHFNPIVSVVIVLNMITFITTYVNRKNIL</sequence>
<keyword evidence="3" id="KW-1185">Reference proteome</keyword>
<gene>
    <name evidence="2" type="ORF">C8P67_10530</name>
</gene>
<proteinExistence type="predicted"/>
<organism evidence="2 3">
    <name type="scientific">Flavobacterium aquicola</name>
    <dbReference type="NCBI Taxonomy" id="1682742"/>
    <lineage>
        <taxon>Bacteria</taxon>
        <taxon>Pseudomonadati</taxon>
        <taxon>Bacteroidota</taxon>
        <taxon>Flavobacteriia</taxon>
        <taxon>Flavobacteriales</taxon>
        <taxon>Flavobacteriaceae</taxon>
        <taxon>Flavobacterium</taxon>
    </lineage>
</organism>
<dbReference type="EMBL" id="QUNI01000005">
    <property type="protein sequence ID" value="REG98871.1"/>
    <property type="molecule type" value="Genomic_DNA"/>
</dbReference>
<keyword evidence="1" id="KW-0472">Membrane</keyword>
<evidence type="ECO:0000313" key="2">
    <source>
        <dbReference type="EMBL" id="REG98871.1"/>
    </source>
</evidence>
<reference evidence="2 3" key="1">
    <citation type="submission" date="2018-08" db="EMBL/GenBank/DDBJ databases">
        <title>Genomic Encyclopedia of Archaeal and Bacterial Type Strains, Phase II (KMG-II): from individual species to whole genera.</title>
        <authorList>
            <person name="Goeker M."/>
        </authorList>
    </citation>
    <scope>NUCLEOTIDE SEQUENCE [LARGE SCALE GENOMIC DNA]</scope>
    <source>
        <strain evidence="2 3">DSM 100880</strain>
    </source>
</reference>
<accession>A0A3E0EL22</accession>
<evidence type="ECO:0000256" key="1">
    <source>
        <dbReference type="SAM" id="Phobius"/>
    </source>
</evidence>
<protein>
    <submittedName>
        <fullName evidence="2">Uncharacterized protein</fullName>
    </submittedName>
</protein>
<dbReference type="Proteomes" id="UP000257136">
    <property type="component" value="Unassembled WGS sequence"/>
</dbReference>
<evidence type="ECO:0000313" key="3">
    <source>
        <dbReference type="Proteomes" id="UP000257136"/>
    </source>
</evidence>
<feature type="transmembrane region" description="Helical" evidence="1">
    <location>
        <begin position="12"/>
        <end position="30"/>
    </location>
</feature>
<feature type="transmembrane region" description="Helical" evidence="1">
    <location>
        <begin position="42"/>
        <end position="62"/>
    </location>
</feature>
<name>A0A3E0EL22_9FLAO</name>